<evidence type="ECO:0000313" key="7">
    <source>
        <dbReference type="EMBL" id="MCG2623390.1"/>
    </source>
</evidence>
<dbReference type="SUPFAM" id="SSF48498">
    <property type="entry name" value="Tetracyclin repressor-like, C-terminal domain"/>
    <property type="match status" value="1"/>
</dbReference>
<keyword evidence="8" id="KW-1185">Reference proteome</keyword>
<dbReference type="SUPFAM" id="SSF46689">
    <property type="entry name" value="Homeodomain-like"/>
    <property type="match status" value="1"/>
</dbReference>
<feature type="DNA-binding region" description="H-T-H motif" evidence="5">
    <location>
        <begin position="13"/>
        <end position="32"/>
    </location>
</feature>
<dbReference type="Pfam" id="PF00440">
    <property type="entry name" value="TetR_N"/>
    <property type="match status" value="1"/>
</dbReference>
<feature type="domain" description="HTH tetR-type" evidence="6">
    <location>
        <begin position="1"/>
        <end position="50"/>
    </location>
</feature>
<dbReference type="PANTHER" id="PTHR30055">
    <property type="entry name" value="HTH-TYPE TRANSCRIPTIONAL REGULATOR RUTR"/>
    <property type="match status" value="1"/>
</dbReference>
<accession>A0ABS9L9T0</accession>
<organism evidence="7 8">
    <name type="scientific">Arthrobacter hankyongi</name>
    <dbReference type="NCBI Taxonomy" id="2904801"/>
    <lineage>
        <taxon>Bacteria</taxon>
        <taxon>Bacillati</taxon>
        <taxon>Actinomycetota</taxon>
        <taxon>Actinomycetes</taxon>
        <taxon>Micrococcales</taxon>
        <taxon>Micrococcaceae</taxon>
        <taxon>Arthrobacter</taxon>
    </lineage>
</organism>
<protein>
    <submittedName>
        <fullName evidence="7">TetR/AcrR family transcriptional regulator</fullName>
    </submittedName>
</protein>
<dbReference type="Gene3D" id="1.10.10.60">
    <property type="entry name" value="Homeodomain-like"/>
    <property type="match status" value="1"/>
</dbReference>
<dbReference type="PROSITE" id="PS50977">
    <property type="entry name" value="HTH_TETR_2"/>
    <property type="match status" value="1"/>
</dbReference>
<evidence type="ECO:0000256" key="1">
    <source>
        <dbReference type="ARBA" id="ARBA00022491"/>
    </source>
</evidence>
<dbReference type="Gene3D" id="1.10.357.10">
    <property type="entry name" value="Tetracycline Repressor, domain 2"/>
    <property type="match status" value="1"/>
</dbReference>
<evidence type="ECO:0000313" key="8">
    <source>
        <dbReference type="Proteomes" id="UP001165368"/>
    </source>
</evidence>
<dbReference type="Pfam" id="PF17932">
    <property type="entry name" value="TetR_C_24"/>
    <property type="match status" value="1"/>
</dbReference>
<sequence length="185" mass="20706">MKLFEDRGYHVTTVEAIVSEAGVTKGAFYYHFTDKEDILLQIQDDYIDNRLRNCERILASTDDPLEQLKELIHEALIGIVDYRAQVAIFLQERRFLVGERFSAIKAKRDALDDQWMSVMRAGMEQGVFAPVASPRIATLAVLGMCAWAVTWYRADGALGMQEIAQQMTNMVVSGIFPRPGGAGTA</sequence>
<keyword evidence="3 5" id="KW-0238">DNA-binding</keyword>
<keyword evidence="2" id="KW-0805">Transcription regulation</keyword>
<gene>
    <name evidence="7" type="ORF">LVY72_15950</name>
</gene>
<dbReference type="InterPro" id="IPR041490">
    <property type="entry name" value="KstR2_TetR_C"/>
</dbReference>
<dbReference type="InterPro" id="IPR050109">
    <property type="entry name" value="HTH-type_TetR-like_transc_reg"/>
</dbReference>
<keyword evidence="4" id="KW-0804">Transcription</keyword>
<evidence type="ECO:0000256" key="3">
    <source>
        <dbReference type="ARBA" id="ARBA00023125"/>
    </source>
</evidence>
<dbReference type="InterPro" id="IPR023772">
    <property type="entry name" value="DNA-bd_HTH_TetR-type_CS"/>
</dbReference>
<keyword evidence="1" id="KW-0678">Repressor</keyword>
<dbReference type="InterPro" id="IPR009057">
    <property type="entry name" value="Homeodomain-like_sf"/>
</dbReference>
<dbReference type="PANTHER" id="PTHR30055:SF175">
    <property type="entry name" value="HTH-TYPE TRANSCRIPTIONAL REPRESSOR KSTR2"/>
    <property type="match status" value="1"/>
</dbReference>
<comment type="caution">
    <text evidence="7">The sequence shown here is derived from an EMBL/GenBank/DDBJ whole genome shotgun (WGS) entry which is preliminary data.</text>
</comment>
<proteinExistence type="predicted"/>
<dbReference type="InterPro" id="IPR001647">
    <property type="entry name" value="HTH_TetR"/>
</dbReference>
<dbReference type="PROSITE" id="PS01081">
    <property type="entry name" value="HTH_TETR_1"/>
    <property type="match status" value="1"/>
</dbReference>
<evidence type="ECO:0000256" key="2">
    <source>
        <dbReference type="ARBA" id="ARBA00023015"/>
    </source>
</evidence>
<evidence type="ECO:0000256" key="4">
    <source>
        <dbReference type="ARBA" id="ARBA00023163"/>
    </source>
</evidence>
<name>A0ABS9L9T0_9MICC</name>
<dbReference type="Proteomes" id="UP001165368">
    <property type="component" value="Unassembled WGS sequence"/>
</dbReference>
<evidence type="ECO:0000256" key="5">
    <source>
        <dbReference type="PROSITE-ProRule" id="PRU00335"/>
    </source>
</evidence>
<evidence type="ECO:0000259" key="6">
    <source>
        <dbReference type="PROSITE" id="PS50977"/>
    </source>
</evidence>
<dbReference type="EMBL" id="JAKLTQ010000013">
    <property type="protein sequence ID" value="MCG2623390.1"/>
    <property type="molecule type" value="Genomic_DNA"/>
</dbReference>
<dbReference type="InterPro" id="IPR036271">
    <property type="entry name" value="Tet_transcr_reg_TetR-rel_C_sf"/>
</dbReference>
<reference evidence="7" key="1">
    <citation type="submission" date="2022-01" db="EMBL/GenBank/DDBJ databases">
        <authorList>
            <person name="Jo J.-H."/>
            <person name="Im W.-T."/>
        </authorList>
    </citation>
    <scope>NUCLEOTIDE SEQUENCE</scope>
    <source>
        <strain evidence="7">I2-34</strain>
    </source>
</reference>